<evidence type="ECO:0000256" key="4">
    <source>
        <dbReference type="RuleBase" id="RU003791"/>
    </source>
</evidence>
<feature type="domain" description="Elongation factor 1 beta central acidic region eukaryote" evidence="6">
    <location>
        <begin position="90"/>
        <end position="116"/>
    </location>
</feature>
<keyword evidence="3 4" id="KW-0648">Protein biosynthesis</keyword>
<dbReference type="InterPro" id="IPR014717">
    <property type="entry name" value="Transl_elong_EF1B/ribsomal_bS6"/>
</dbReference>
<dbReference type="InterPro" id="IPR001326">
    <property type="entry name" value="Transl_elong_EF1B_B/D_CS"/>
</dbReference>
<dbReference type="PANTHER" id="PTHR11595:SF21">
    <property type="entry name" value="ELONGATION FACTOR 1-BETA"/>
    <property type="match status" value="1"/>
</dbReference>
<dbReference type="SMART" id="SM01182">
    <property type="entry name" value="EF-1_beta_acid"/>
    <property type="match status" value="1"/>
</dbReference>
<dbReference type="SUPFAM" id="SSF47616">
    <property type="entry name" value="GST C-terminal domain-like"/>
    <property type="match status" value="1"/>
</dbReference>
<dbReference type="SUPFAM" id="SSF54984">
    <property type="entry name" value="eEF-1beta-like"/>
    <property type="match status" value="1"/>
</dbReference>
<evidence type="ECO:0000259" key="5">
    <source>
        <dbReference type="SMART" id="SM00888"/>
    </source>
</evidence>
<feature type="domain" description="Translation elongation factor EF1B beta/delta subunit guanine nucleotide exchange" evidence="5">
    <location>
        <begin position="125"/>
        <end position="211"/>
    </location>
</feature>
<dbReference type="InterPro" id="IPR018940">
    <property type="entry name" value="EF-1_beta_acid_region_euk"/>
</dbReference>
<dbReference type="GO" id="GO:0005853">
    <property type="term" value="C:eukaryotic translation elongation factor 1 complex"/>
    <property type="evidence" value="ECO:0007669"/>
    <property type="project" value="InterPro"/>
</dbReference>
<accession>A0AAF3E8G3</accession>
<protein>
    <submittedName>
        <fullName evidence="8">Elongation factor 1-beta</fullName>
    </submittedName>
</protein>
<dbReference type="CDD" id="cd00292">
    <property type="entry name" value="EF1B"/>
    <property type="match status" value="1"/>
</dbReference>
<dbReference type="PANTHER" id="PTHR11595">
    <property type="entry name" value="EF-HAND AND COILED-COIL DOMAIN-CONTAINING FAMILY MEMBER"/>
    <property type="match status" value="1"/>
</dbReference>
<evidence type="ECO:0000256" key="1">
    <source>
        <dbReference type="ARBA" id="ARBA00007411"/>
    </source>
</evidence>
<sequence>MVADIKSPAGLSAFNDLLVNQSFANGYTHSGEDSSLFEALGNAPDAAKYPNVARWYRNIASYEKNERSAWPSAGGSGNAAAKDDDEDIDLFGSDDEEDAEKAAIVAQRLKEYQEKKSKKPGPIAKSSVILDVKPWDDETDLKELEAKVRSIEMDGLVWGGGKLIPIGYGIQKLQIISVIEDAKVSVDDLSETITGFEDFVQSVDIVAFNKI</sequence>
<dbReference type="AlphaFoldDB" id="A0AAF3E8G3"/>
<dbReference type="WBParaSite" id="MBELARI_LOCUS10204">
    <property type="protein sequence ID" value="MBELARI_LOCUS10204"/>
    <property type="gene ID" value="MBELARI_LOCUS10204"/>
</dbReference>
<dbReference type="Pfam" id="PF00736">
    <property type="entry name" value="EF1_GNE"/>
    <property type="match status" value="1"/>
</dbReference>
<dbReference type="SMART" id="SM00888">
    <property type="entry name" value="EF1_GNE"/>
    <property type="match status" value="1"/>
</dbReference>
<evidence type="ECO:0000313" key="8">
    <source>
        <dbReference type="WBParaSite" id="MBELARI_LOCUS10204"/>
    </source>
</evidence>
<dbReference type="PROSITE" id="PS00825">
    <property type="entry name" value="EF1BD_2"/>
    <property type="match status" value="1"/>
</dbReference>
<proteinExistence type="inferred from homology"/>
<dbReference type="InterPro" id="IPR036282">
    <property type="entry name" value="Glutathione-S-Trfase_C_sf"/>
</dbReference>
<keyword evidence="7" id="KW-1185">Reference proteome</keyword>
<evidence type="ECO:0000259" key="6">
    <source>
        <dbReference type="SMART" id="SM01182"/>
    </source>
</evidence>
<dbReference type="GO" id="GO:0003746">
    <property type="term" value="F:translation elongation factor activity"/>
    <property type="evidence" value="ECO:0007669"/>
    <property type="project" value="UniProtKB-KW"/>
</dbReference>
<dbReference type="GO" id="GO:0005085">
    <property type="term" value="F:guanyl-nucleotide exchange factor activity"/>
    <property type="evidence" value="ECO:0007669"/>
    <property type="project" value="TreeGrafter"/>
</dbReference>
<dbReference type="InterPro" id="IPR036219">
    <property type="entry name" value="eEF-1beta-like_sf"/>
</dbReference>
<dbReference type="InterPro" id="IPR014038">
    <property type="entry name" value="EF1B_bsu/dsu_GNE"/>
</dbReference>
<dbReference type="GO" id="GO:0005829">
    <property type="term" value="C:cytosol"/>
    <property type="evidence" value="ECO:0007669"/>
    <property type="project" value="TreeGrafter"/>
</dbReference>
<dbReference type="PROSITE" id="PS00824">
    <property type="entry name" value="EF1BD_1"/>
    <property type="match status" value="1"/>
</dbReference>
<reference evidence="8" key="1">
    <citation type="submission" date="2024-02" db="UniProtKB">
        <authorList>
            <consortium name="WormBaseParasite"/>
        </authorList>
    </citation>
    <scope>IDENTIFICATION</scope>
</reference>
<dbReference type="Gene3D" id="3.30.70.60">
    <property type="match status" value="1"/>
</dbReference>
<evidence type="ECO:0000256" key="2">
    <source>
        <dbReference type="ARBA" id="ARBA00022768"/>
    </source>
</evidence>
<dbReference type="Pfam" id="PF10587">
    <property type="entry name" value="EF-1_beta_acid"/>
    <property type="match status" value="1"/>
</dbReference>
<evidence type="ECO:0000313" key="7">
    <source>
        <dbReference type="Proteomes" id="UP000887575"/>
    </source>
</evidence>
<keyword evidence="2 4" id="KW-0251">Elongation factor</keyword>
<comment type="similarity">
    <text evidence="1 4">Belongs to the EF-1-beta/EF-1-delta family.</text>
</comment>
<dbReference type="Proteomes" id="UP000887575">
    <property type="component" value="Unassembled WGS sequence"/>
</dbReference>
<evidence type="ECO:0000256" key="3">
    <source>
        <dbReference type="ARBA" id="ARBA00022917"/>
    </source>
</evidence>
<dbReference type="FunFam" id="3.30.70.60:FF:000001">
    <property type="entry name" value="Elongation factor 1-beta 1 like"/>
    <property type="match status" value="1"/>
</dbReference>
<name>A0AAF3E8G3_9BILA</name>
<organism evidence="7 8">
    <name type="scientific">Mesorhabditis belari</name>
    <dbReference type="NCBI Taxonomy" id="2138241"/>
    <lineage>
        <taxon>Eukaryota</taxon>
        <taxon>Metazoa</taxon>
        <taxon>Ecdysozoa</taxon>
        <taxon>Nematoda</taxon>
        <taxon>Chromadorea</taxon>
        <taxon>Rhabditida</taxon>
        <taxon>Rhabditina</taxon>
        <taxon>Rhabditomorpha</taxon>
        <taxon>Rhabditoidea</taxon>
        <taxon>Rhabditidae</taxon>
        <taxon>Mesorhabditinae</taxon>
        <taxon>Mesorhabditis</taxon>
    </lineage>
</organism>
<dbReference type="InterPro" id="IPR049720">
    <property type="entry name" value="EF1B_bsu/dsu"/>
</dbReference>